<proteinExistence type="predicted"/>
<dbReference type="AlphaFoldDB" id="A0A542EA64"/>
<name>A0A542EA64_9ACTN</name>
<dbReference type="Proteomes" id="UP000316298">
    <property type="component" value="Unassembled WGS sequence"/>
</dbReference>
<protein>
    <submittedName>
        <fullName evidence="2">SnoaL-like protein</fullName>
    </submittedName>
</protein>
<dbReference type="InterPro" id="IPR032710">
    <property type="entry name" value="NTF2-like_dom_sf"/>
</dbReference>
<evidence type="ECO:0000259" key="1">
    <source>
        <dbReference type="Pfam" id="PF12680"/>
    </source>
</evidence>
<dbReference type="OrthoDB" id="1353852at2"/>
<evidence type="ECO:0000313" key="3">
    <source>
        <dbReference type="Proteomes" id="UP000316298"/>
    </source>
</evidence>
<dbReference type="InterPro" id="IPR037401">
    <property type="entry name" value="SnoaL-like"/>
</dbReference>
<comment type="caution">
    <text evidence="2">The sequence shown here is derived from an EMBL/GenBank/DDBJ whole genome shotgun (WGS) entry which is preliminary data.</text>
</comment>
<dbReference type="EMBL" id="VFMM01000002">
    <property type="protein sequence ID" value="TQJ12222.1"/>
    <property type="molecule type" value="Genomic_DNA"/>
</dbReference>
<dbReference type="RefSeq" id="WP_141859093.1">
    <property type="nucleotide sequence ID" value="NZ_BAAAKA010000005.1"/>
</dbReference>
<dbReference type="SUPFAM" id="SSF54427">
    <property type="entry name" value="NTF2-like"/>
    <property type="match status" value="1"/>
</dbReference>
<sequence>MNPLEPADVQDQLANLYRAFNDRDLSNLLAAMTPDVAWPNGWEGGVVHGHDELSDYWQRQWAEIEPTVVPTAFTTEADGRTAVTVHQVVRDKTGNVLSDHQVLHIYRFANGLVAQMEIRESPR</sequence>
<accession>A0A542EA64</accession>
<evidence type="ECO:0000313" key="2">
    <source>
        <dbReference type="EMBL" id="TQJ12222.1"/>
    </source>
</evidence>
<organism evidence="2 3">
    <name type="scientific">Kribbella jejuensis</name>
    <dbReference type="NCBI Taxonomy" id="236068"/>
    <lineage>
        <taxon>Bacteria</taxon>
        <taxon>Bacillati</taxon>
        <taxon>Actinomycetota</taxon>
        <taxon>Actinomycetes</taxon>
        <taxon>Propionibacteriales</taxon>
        <taxon>Kribbellaceae</taxon>
        <taxon>Kribbella</taxon>
    </lineage>
</organism>
<reference evidence="2 3" key="1">
    <citation type="submission" date="2019-06" db="EMBL/GenBank/DDBJ databases">
        <title>Sequencing the genomes of 1000 actinobacteria strains.</title>
        <authorList>
            <person name="Klenk H.-P."/>
        </authorList>
    </citation>
    <scope>NUCLEOTIDE SEQUENCE [LARGE SCALE GENOMIC DNA]</scope>
    <source>
        <strain evidence="2 3">DSM 17305</strain>
    </source>
</reference>
<feature type="domain" description="SnoaL-like" evidence="1">
    <location>
        <begin position="15"/>
        <end position="115"/>
    </location>
</feature>
<dbReference type="Gene3D" id="3.10.450.50">
    <property type="match status" value="1"/>
</dbReference>
<keyword evidence="3" id="KW-1185">Reference proteome</keyword>
<dbReference type="Pfam" id="PF12680">
    <property type="entry name" value="SnoaL_2"/>
    <property type="match status" value="1"/>
</dbReference>
<gene>
    <name evidence="2" type="ORF">FB475_5152</name>
</gene>